<keyword evidence="3" id="KW-1185">Reference proteome</keyword>
<organism evidence="2 3">
    <name type="scientific">Chitinophaga tropicalis</name>
    <dbReference type="NCBI Taxonomy" id="2683588"/>
    <lineage>
        <taxon>Bacteria</taxon>
        <taxon>Pseudomonadati</taxon>
        <taxon>Bacteroidota</taxon>
        <taxon>Chitinophagia</taxon>
        <taxon>Chitinophagales</taxon>
        <taxon>Chitinophagaceae</taxon>
        <taxon>Chitinophaga</taxon>
    </lineage>
</organism>
<gene>
    <name evidence="2" type="ORF">GO493_05750</name>
</gene>
<evidence type="ECO:0000256" key="1">
    <source>
        <dbReference type="SAM" id="MobiDB-lite"/>
    </source>
</evidence>
<feature type="compositionally biased region" description="Polar residues" evidence="1">
    <location>
        <begin position="1"/>
        <end position="23"/>
    </location>
</feature>
<name>A0A7K1U060_9BACT</name>
<evidence type="ECO:0000313" key="2">
    <source>
        <dbReference type="EMBL" id="MVT07757.1"/>
    </source>
</evidence>
<dbReference type="AlphaFoldDB" id="A0A7K1U060"/>
<protein>
    <submittedName>
        <fullName evidence="2">Uncharacterized protein</fullName>
    </submittedName>
</protein>
<dbReference type="Proteomes" id="UP000461730">
    <property type="component" value="Unassembled WGS sequence"/>
</dbReference>
<dbReference type="EMBL" id="WRXN01000001">
    <property type="protein sequence ID" value="MVT07757.1"/>
    <property type="molecule type" value="Genomic_DNA"/>
</dbReference>
<dbReference type="RefSeq" id="WP_157305137.1">
    <property type="nucleotide sequence ID" value="NZ_WRXN01000001.1"/>
</dbReference>
<comment type="caution">
    <text evidence="2">The sequence shown here is derived from an EMBL/GenBank/DDBJ whole genome shotgun (WGS) entry which is preliminary data.</text>
</comment>
<proteinExistence type="predicted"/>
<accession>A0A7K1U060</accession>
<evidence type="ECO:0000313" key="3">
    <source>
        <dbReference type="Proteomes" id="UP000461730"/>
    </source>
</evidence>
<sequence>MTNTYTSKNGHSTFLKQGGNWQTGKVDKNNPDVKKGIETARQMQKQIMQQKESNPESLKRVVKL</sequence>
<feature type="region of interest" description="Disordered" evidence="1">
    <location>
        <begin position="1"/>
        <end position="32"/>
    </location>
</feature>
<reference evidence="2 3" key="1">
    <citation type="submission" date="2019-12" db="EMBL/GenBank/DDBJ databases">
        <title>Chitinophaga sp. strain ysch24 (GDMCC 1.1355), whole genome shotgun sequence.</title>
        <authorList>
            <person name="Zhang X."/>
        </authorList>
    </citation>
    <scope>NUCLEOTIDE SEQUENCE [LARGE SCALE GENOMIC DNA]</scope>
    <source>
        <strain evidence="3">ysch24</strain>
    </source>
</reference>